<dbReference type="PROSITE" id="PS50929">
    <property type="entry name" value="ABC_TM1F"/>
    <property type="match status" value="1"/>
</dbReference>
<proteinExistence type="predicted"/>
<dbReference type="InterPro" id="IPR039421">
    <property type="entry name" value="Type_1_exporter"/>
</dbReference>
<feature type="transmembrane region" description="Helical" evidence="5">
    <location>
        <begin position="150"/>
        <end position="171"/>
    </location>
</feature>
<dbReference type="PANTHER" id="PTHR43394">
    <property type="entry name" value="ATP-DEPENDENT PERMEASE MDL1, MITOCHONDRIAL"/>
    <property type="match status" value="1"/>
</dbReference>
<protein>
    <submittedName>
        <fullName evidence="7">ABC transporter ATP-binding protein</fullName>
    </submittedName>
</protein>
<evidence type="ECO:0000313" key="7">
    <source>
        <dbReference type="EMBL" id="MBP0047717.1"/>
    </source>
</evidence>
<dbReference type="Gene3D" id="1.20.1560.10">
    <property type="entry name" value="ABC transporter type 1, transmembrane domain"/>
    <property type="match status" value="1"/>
</dbReference>
<dbReference type="EMBL" id="JACVEW010000003">
    <property type="protein sequence ID" value="MBP0047717.1"/>
    <property type="molecule type" value="Genomic_DNA"/>
</dbReference>
<dbReference type="InterPro" id="IPR036640">
    <property type="entry name" value="ABC1_TM_sf"/>
</dbReference>
<keyword evidence="4 5" id="KW-0472">Membrane</keyword>
<reference evidence="7 8" key="1">
    <citation type="submission" date="2020-09" db="EMBL/GenBank/DDBJ databases">
        <authorList>
            <person name="Tanuku N.R.S."/>
        </authorList>
    </citation>
    <scope>NUCLEOTIDE SEQUENCE [LARGE SCALE GENOMIC DNA]</scope>
    <source>
        <strain evidence="7 8">AK62</strain>
    </source>
</reference>
<dbReference type="Gene3D" id="3.40.50.300">
    <property type="entry name" value="P-loop containing nucleotide triphosphate hydrolases"/>
    <property type="match status" value="1"/>
</dbReference>
<dbReference type="GO" id="GO:0005524">
    <property type="term" value="F:ATP binding"/>
    <property type="evidence" value="ECO:0007669"/>
    <property type="project" value="UniProtKB-KW"/>
</dbReference>
<keyword evidence="8" id="KW-1185">Reference proteome</keyword>
<feature type="transmembrane region" description="Helical" evidence="5">
    <location>
        <begin position="12"/>
        <end position="32"/>
    </location>
</feature>
<evidence type="ECO:0000256" key="5">
    <source>
        <dbReference type="SAM" id="Phobius"/>
    </source>
</evidence>
<dbReference type="InterPro" id="IPR027417">
    <property type="entry name" value="P-loop_NTPase"/>
</dbReference>
<feature type="transmembrane region" description="Helical" evidence="5">
    <location>
        <begin position="47"/>
        <end position="65"/>
    </location>
</feature>
<dbReference type="Proteomes" id="UP000810171">
    <property type="component" value="Unassembled WGS sequence"/>
</dbReference>
<dbReference type="SUPFAM" id="SSF52540">
    <property type="entry name" value="P-loop containing nucleoside triphosphate hydrolases"/>
    <property type="match status" value="1"/>
</dbReference>
<evidence type="ECO:0000313" key="8">
    <source>
        <dbReference type="Proteomes" id="UP000810171"/>
    </source>
</evidence>
<feature type="domain" description="ABC transmembrane type-1" evidence="6">
    <location>
        <begin position="50"/>
        <end position="291"/>
    </location>
</feature>
<evidence type="ECO:0000256" key="4">
    <source>
        <dbReference type="ARBA" id="ARBA00023136"/>
    </source>
</evidence>
<comment type="subcellular location">
    <subcellularLocation>
        <location evidence="1">Cell membrane</location>
        <topology evidence="1">Multi-pass membrane protein</topology>
    </subcellularLocation>
</comment>
<evidence type="ECO:0000256" key="3">
    <source>
        <dbReference type="ARBA" id="ARBA00022989"/>
    </source>
</evidence>
<dbReference type="RefSeq" id="WP_209286324.1">
    <property type="nucleotide sequence ID" value="NZ_JACVEW010000003.1"/>
</dbReference>
<keyword evidence="3 5" id="KW-1133">Transmembrane helix</keyword>
<feature type="transmembrane region" description="Helical" evidence="5">
    <location>
        <begin position="124"/>
        <end position="144"/>
    </location>
</feature>
<feature type="transmembrane region" description="Helical" evidence="5">
    <location>
        <begin position="230"/>
        <end position="253"/>
    </location>
</feature>
<keyword evidence="2 5" id="KW-0812">Transmembrane</keyword>
<evidence type="ECO:0000256" key="2">
    <source>
        <dbReference type="ARBA" id="ARBA00022692"/>
    </source>
</evidence>
<gene>
    <name evidence="7" type="ORF">H9C73_03135</name>
</gene>
<keyword evidence="7" id="KW-0067">ATP-binding</keyword>
<dbReference type="InterPro" id="IPR011527">
    <property type="entry name" value="ABC1_TM_dom"/>
</dbReference>
<evidence type="ECO:0000256" key="1">
    <source>
        <dbReference type="ARBA" id="ARBA00004651"/>
    </source>
</evidence>
<name>A0ABS3Z7P3_9GAMM</name>
<sequence>MTRLASGKLRAGLVGLGANGLIQSLSLLYLMVQLRDQIRGDAGNLSQQWGLLALLAAVLTASRFIERAGAEQLAVAHIHSVRQRIFRHFLSLPGNTARRINRGGLLMRLTGDLSAIRTWIIQGLVPLISLGIWLSVATATLMFLDPVLVALLLAMLLLAMPVYWLAGRALYNSSRRVRQQRTRLISHTTEKIAGISLILATNQMGREARRFERLSERLLRQQQQRARWVGMLRALTELTSLMLVGSLALVGHYRIEQGPLSTDQFVMITLFGLYMLPQFRRLGRVYEYWTGYRLGCHKLERFLARKVAPRKGERLTAATGQPLSVSLPLAEGTLKASPGARIMLSDPDNRLVTALQSALNAERLATLPVELNGTPLEQLSATETRRRIVIIGQALQLWGGSLRHNLTYGMRKGREEDLQTAIELCDLTPLVSRLEKGLDTPLKPHDHALTEHECFAIQVCRALLRRPSLLVVDHPGLHVALAQSAFMKRVADSFTGTLILRTSADAERPDWVDTLWSIEPILAAEPDPLEPEGSPHG</sequence>
<keyword evidence="7" id="KW-0547">Nucleotide-binding</keyword>
<dbReference type="SUPFAM" id="SSF90123">
    <property type="entry name" value="ABC transporter transmembrane region"/>
    <property type="match status" value="1"/>
</dbReference>
<dbReference type="Pfam" id="PF00664">
    <property type="entry name" value="ABC_membrane"/>
    <property type="match status" value="1"/>
</dbReference>
<accession>A0ABS3Z7P3</accession>
<comment type="caution">
    <text evidence="7">The sequence shown here is derived from an EMBL/GenBank/DDBJ whole genome shotgun (WGS) entry which is preliminary data.</text>
</comment>
<evidence type="ECO:0000259" key="6">
    <source>
        <dbReference type="PROSITE" id="PS50929"/>
    </source>
</evidence>
<organism evidence="7 8">
    <name type="scientific">Marinobacterium alkalitolerans</name>
    <dbReference type="NCBI Taxonomy" id="1542925"/>
    <lineage>
        <taxon>Bacteria</taxon>
        <taxon>Pseudomonadati</taxon>
        <taxon>Pseudomonadota</taxon>
        <taxon>Gammaproteobacteria</taxon>
        <taxon>Oceanospirillales</taxon>
        <taxon>Oceanospirillaceae</taxon>
        <taxon>Marinobacterium</taxon>
    </lineage>
</organism>